<dbReference type="Proteomes" id="UP000236959">
    <property type="component" value="Unassembled WGS sequence"/>
</dbReference>
<evidence type="ECO:0000256" key="11">
    <source>
        <dbReference type="ARBA" id="ARBA00023014"/>
    </source>
</evidence>
<proteinExistence type="predicted"/>
<protein>
    <recommendedName>
        <fullName evidence="4 12">Ferredoxin</fullName>
    </recommendedName>
</protein>
<keyword evidence="16" id="KW-1185">Reference proteome</keyword>
<evidence type="ECO:0000256" key="3">
    <source>
        <dbReference type="ARBA" id="ARBA00003532"/>
    </source>
</evidence>
<keyword evidence="5 12" id="KW-0813">Transport</keyword>
<keyword evidence="11 12" id="KW-0411">Iron-sulfur</keyword>
<evidence type="ECO:0000256" key="5">
    <source>
        <dbReference type="ARBA" id="ARBA00022448"/>
    </source>
</evidence>
<keyword evidence="7 12" id="KW-0479">Metal-binding</keyword>
<sequence length="119" mass="12771">MVGTVTYVITEPCIDVKDGDCTLACPADCIYEGGRMFYIHPEECINCGLCLSICPVDAIFWDGEITQEQKPFETINREYFGAAVTGLGSPGGWDEKSTTDKDHPAIAAYPKRAGAGDAG</sequence>
<dbReference type="GO" id="GO:0009055">
    <property type="term" value="F:electron transfer activity"/>
    <property type="evidence" value="ECO:0007669"/>
    <property type="project" value="UniProtKB-UniRule"/>
</dbReference>
<dbReference type="SUPFAM" id="SSF54862">
    <property type="entry name" value="4Fe-4S ferredoxins"/>
    <property type="match status" value="1"/>
</dbReference>
<accession>A0A2S3UXD7</accession>
<evidence type="ECO:0000256" key="7">
    <source>
        <dbReference type="ARBA" id="ARBA00022723"/>
    </source>
</evidence>
<dbReference type="PRINTS" id="PR00354">
    <property type="entry name" value="7FE8SFRDOXIN"/>
</dbReference>
<dbReference type="PROSITE" id="PS00198">
    <property type="entry name" value="4FE4S_FER_1"/>
    <property type="match status" value="1"/>
</dbReference>
<evidence type="ECO:0000256" key="6">
    <source>
        <dbReference type="ARBA" id="ARBA00022485"/>
    </source>
</evidence>
<comment type="caution">
    <text evidence="15">The sequence shown here is derived from an EMBL/GenBank/DDBJ whole genome shotgun (WGS) entry which is preliminary data.</text>
</comment>
<dbReference type="GO" id="GO:0051539">
    <property type="term" value="F:4 iron, 4 sulfur cluster binding"/>
    <property type="evidence" value="ECO:0007669"/>
    <property type="project" value="UniProtKB-UniRule"/>
</dbReference>
<dbReference type="Pfam" id="PF00037">
    <property type="entry name" value="Fer4"/>
    <property type="match status" value="1"/>
</dbReference>
<dbReference type="InterPro" id="IPR054830">
    <property type="entry name" value="FdxA_Actino"/>
</dbReference>
<dbReference type="PANTHER" id="PTHR42859">
    <property type="entry name" value="OXIDOREDUCTASE"/>
    <property type="match status" value="1"/>
</dbReference>
<evidence type="ECO:0000256" key="12">
    <source>
        <dbReference type="RuleBase" id="RU365098"/>
    </source>
</evidence>
<dbReference type="NCBIfam" id="NF045480">
    <property type="entry name" value="FdxA_Actino"/>
    <property type="match status" value="1"/>
</dbReference>
<feature type="region of interest" description="Disordered" evidence="13">
    <location>
        <begin position="90"/>
        <end position="119"/>
    </location>
</feature>
<evidence type="ECO:0000256" key="2">
    <source>
        <dbReference type="ARBA" id="ARBA00001966"/>
    </source>
</evidence>
<dbReference type="Gene3D" id="3.30.70.20">
    <property type="match status" value="1"/>
</dbReference>
<dbReference type="GO" id="GO:0046872">
    <property type="term" value="F:metal ion binding"/>
    <property type="evidence" value="ECO:0007669"/>
    <property type="project" value="UniProtKB-UniRule"/>
</dbReference>
<comment type="cofactor">
    <cofactor evidence="1">
        <name>[3Fe-4S] cluster</name>
        <dbReference type="ChEBI" id="CHEBI:21137"/>
    </cofactor>
</comment>
<evidence type="ECO:0000313" key="16">
    <source>
        <dbReference type="Proteomes" id="UP000236959"/>
    </source>
</evidence>
<evidence type="ECO:0000256" key="4">
    <source>
        <dbReference type="ARBA" id="ARBA00013529"/>
    </source>
</evidence>
<evidence type="ECO:0000256" key="8">
    <source>
        <dbReference type="ARBA" id="ARBA00022737"/>
    </source>
</evidence>
<feature type="domain" description="4Fe-4S ferredoxin-type" evidence="14">
    <location>
        <begin position="35"/>
        <end position="64"/>
    </location>
</feature>
<reference evidence="15 16" key="1">
    <citation type="submission" date="2018-01" db="EMBL/GenBank/DDBJ databases">
        <title>Genomic Encyclopedia of Archaeal and Bacterial Type Strains, Phase II (KMG-II): from individual species to whole genera.</title>
        <authorList>
            <person name="Goeker M."/>
        </authorList>
    </citation>
    <scope>NUCLEOTIDE SEQUENCE [LARGE SCALE GENOMIC DNA]</scope>
    <source>
        <strain evidence="15 16">DSM 17023</strain>
    </source>
</reference>
<name>A0A2S3UXD7_9HYPH</name>
<dbReference type="PANTHER" id="PTHR42859:SF2">
    <property type="entry name" value="FERREDOXIN"/>
    <property type="match status" value="1"/>
</dbReference>
<organism evidence="15 16">
    <name type="scientific">Roseibium marinum</name>
    <dbReference type="NCBI Taxonomy" id="281252"/>
    <lineage>
        <taxon>Bacteria</taxon>
        <taxon>Pseudomonadati</taxon>
        <taxon>Pseudomonadota</taxon>
        <taxon>Alphaproteobacteria</taxon>
        <taxon>Hyphomicrobiales</taxon>
        <taxon>Stappiaceae</taxon>
        <taxon>Roseibium</taxon>
    </lineage>
</organism>
<comment type="cofactor">
    <cofactor evidence="2 12">
        <name>[4Fe-4S] cluster</name>
        <dbReference type="ChEBI" id="CHEBI:49883"/>
    </cofactor>
</comment>
<keyword evidence="6 12" id="KW-0004">4Fe-4S</keyword>
<evidence type="ECO:0000256" key="9">
    <source>
        <dbReference type="ARBA" id="ARBA00022982"/>
    </source>
</evidence>
<evidence type="ECO:0000259" key="14">
    <source>
        <dbReference type="PROSITE" id="PS51379"/>
    </source>
</evidence>
<dbReference type="PROSITE" id="PS51379">
    <property type="entry name" value="4FE4S_FER_2"/>
    <property type="match status" value="1"/>
</dbReference>
<keyword evidence="8" id="KW-0677">Repeat</keyword>
<gene>
    <name evidence="15" type="ORF">CLV41_103314</name>
</gene>
<dbReference type="InterPro" id="IPR050294">
    <property type="entry name" value="RnfB_subfamily"/>
</dbReference>
<dbReference type="AlphaFoldDB" id="A0A2S3UXD7"/>
<evidence type="ECO:0000313" key="15">
    <source>
        <dbReference type="EMBL" id="POF32391.1"/>
    </source>
</evidence>
<dbReference type="EMBL" id="PPCN01000003">
    <property type="protein sequence ID" value="POF32391.1"/>
    <property type="molecule type" value="Genomic_DNA"/>
</dbReference>
<keyword evidence="10 12" id="KW-0408">Iron</keyword>
<dbReference type="InterPro" id="IPR000813">
    <property type="entry name" value="7Fe_ferredoxin"/>
</dbReference>
<keyword evidence="9 12" id="KW-0249">Electron transport</keyword>
<evidence type="ECO:0000256" key="10">
    <source>
        <dbReference type="ARBA" id="ARBA00023004"/>
    </source>
</evidence>
<evidence type="ECO:0000256" key="13">
    <source>
        <dbReference type="SAM" id="MobiDB-lite"/>
    </source>
</evidence>
<comment type="function">
    <text evidence="3 12">Ferredoxins are iron-sulfur proteins that transfer electrons in a wide variety of metabolic reactions.</text>
</comment>
<dbReference type="InterPro" id="IPR017896">
    <property type="entry name" value="4Fe4S_Fe-S-bd"/>
</dbReference>
<feature type="compositionally biased region" description="Basic and acidic residues" evidence="13">
    <location>
        <begin position="93"/>
        <end position="104"/>
    </location>
</feature>
<evidence type="ECO:0000256" key="1">
    <source>
        <dbReference type="ARBA" id="ARBA00001927"/>
    </source>
</evidence>
<dbReference type="InterPro" id="IPR017900">
    <property type="entry name" value="4Fe4S_Fe_S_CS"/>
</dbReference>